<dbReference type="Gene3D" id="3.20.20.60">
    <property type="entry name" value="Phosphoenolpyruvate-binding domains"/>
    <property type="match status" value="1"/>
</dbReference>
<dbReference type="Gene3D" id="3.40.1380.20">
    <property type="entry name" value="Pyruvate kinase, C-terminal domain"/>
    <property type="match status" value="1"/>
</dbReference>
<evidence type="ECO:0000256" key="9">
    <source>
        <dbReference type="ARBA" id="ARBA00022741"/>
    </source>
</evidence>
<protein>
    <recommendedName>
        <fullName evidence="6 15">Pyruvate kinase</fullName>
        <ecNumber evidence="5 15">2.7.1.40</ecNumber>
    </recommendedName>
</protein>
<keyword evidence="13 16" id="KW-0324">Glycolysis</keyword>
<evidence type="ECO:0000256" key="6">
    <source>
        <dbReference type="ARBA" id="ARBA00018587"/>
    </source>
</evidence>
<evidence type="ECO:0000259" key="17">
    <source>
        <dbReference type="Pfam" id="PF00224"/>
    </source>
</evidence>
<dbReference type="FunFam" id="2.40.33.10:FF:000001">
    <property type="entry name" value="Pyruvate kinase"/>
    <property type="match status" value="1"/>
</dbReference>
<dbReference type="AlphaFoldDB" id="A0AAQ3QRF7"/>
<feature type="domain" description="Pyruvate kinase barrel" evidence="17">
    <location>
        <begin position="6"/>
        <end position="330"/>
    </location>
</feature>
<dbReference type="PRINTS" id="PR01050">
    <property type="entry name" value="PYRUVTKNASE"/>
</dbReference>
<dbReference type="GO" id="GO:0004743">
    <property type="term" value="F:pyruvate kinase activity"/>
    <property type="evidence" value="ECO:0007669"/>
    <property type="project" value="UniProtKB-UniRule"/>
</dbReference>
<feature type="domain" description="Pyruvate kinase C-terminal" evidence="18">
    <location>
        <begin position="363"/>
        <end position="464"/>
    </location>
</feature>
<evidence type="ECO:0000256" key="5">
    <source>
        <dbReference type="ARBA" id="ARBA00012142"/>
    </source>
</evidence>
<evidence type="ECO:0000256" key="1">
    <source>
        <dbReference type="ARBA" id="ARBA00001946"/>
    </source>
</evidence>
<dbReference type="InterPro" id="IPR015795">
    <property type="entry name" value="Pyrv_Knase_C"/>
</dbReference>
<dbReference type="FunFam" id="3.20.20.60:FF:000025">
    <property type="entry name" value="Pyruvate kinase"/>
    <property type="match status" value="1"/>
</dbReference>
<evidence type="ECO:0000256" key="13">
    <source>
        <dbReference type="ARBA" id="ARBA00023152"/>
    </source>
</evidence>
<keyword evidence="10 16" id="KW-0418">Kinase</keyword>
<dbReference type="InterPro" id="IPR015806">
    <property type="entry name" value="Pyrv_Knase_insert_dom_sf"/>
</dbReference>
<name>A0AAQ3QRF7_9BACT</name>
<dbReference type="GO" id="GO:0005524">
    <property type="term" value="F:ATP binding"/>
    <property type="evidence" value="ECO:0007669"/>
    <property type="project" value="UniProtKB-KW"/>
</dbReference>
<comment type="catalytic activity">
    <reaction evidence="16">
        <text>pyruvate + ATP = phosphoenolpyruvate + ADP + H(+)</text>
        <dbReference type="Rhea" id="RHEA:18157"/>
        <dbReference type="ChEBI" id="CHEBI:15361"/>
        <dbReference type="ChEBI" id="CHEBI:15378"/>
        <dbReference type="ChEBI" id="CHEBI:30616"/>
        <dbReference type="ChEBI" id="CHEBI:58702"/>
        <dbReference type="ChEBI" id="CHEBI:456216"/>
        <dbReference type="EC" id="2.7.1.40"/>
    </reaction>
</comment>
<evidence type="ECO:0000256" key="11">
    <source>
        <dbReference type="ARBA" id="ARBA00022840"/>
    </source>
</evidence>
<evidence type="ECO:0000256" key="14">
    <source>
        <dbReference type="ARBA" id="ARBA00023317"/>
    </source>
</evidence>
<dbReference type="InterPro" id="IPR040442">
    <property type="entry name" value="Pyrv_kinase-like_dom_sf"/>
</dbReference>
<evidence type="ECO:0000259" key="18">
    <source>
        <dbReference type="Pfam" id="PF02887"/>
    </source>
</evidence>
<dbReference type="InterPro" id="IPR015813">
    <property type="entry name" value="Pyrv/PenolPyrv_kinase-like_dom"/>
</dbReference>
<keyword evidence="20" id="KW-1185">Reference proteome</keyword>
<evidence type="ECO:0000256" key="12">
    <source>
        <dbReference type="ARBA" id="ARBA00022842"/>
    </source>
</evidence>
<evidence type="ECO:0000256" key="16">
    <source>
        <dbReference type="RuleBase" id="RU000504"/>
    </source>
</evidence>
<dbReference type="InterPro" id="IPR011037">
    <property type="entry name" value="Pyrv_Knase-like_insert_dom_sf"/>
</dbReference>
<evidence type="ECO:0000256" key="8">
    <source>
        <dbReference type="ARBA" id="ARBA00022723"/>
    </source>
</evidence>
<evidence type="ECO:0000313" key="19">
    <source>
        <dbReference type="EMBL" id="WOO39331.1"/>
    </source>
</evidence>
<proteinExistence type="inferred from homology"/>
<dbReference type="GO" id="GO:0030955">
    <property type="term" value="F:potassium ion binding"/>
    <property type="evidence" value="ECO:0007669"/>
    <property type="project" value="UniProtKB-UniRule"/>
</dbReference>
<sequence>MKFNYRHTKIIFTIGPATASEETLEEVIAAGADICRLNMAHASHEWTREVVRRVRKVCDRVGRQMAIMMDVKGPEVRTGDLPEPIELEKGELFDFLVKGTIENDLEEGIRGVTVNYPGLSRDVKEGATLLVDSGLVRMEVLERRDDRVRCKVIIPGPMTNRRHINLPGVKVRLPALTEKDKADIMVGTEEGVELYALSFVREADDLDIFRRYLLEKNVDGRIIAKIEDQSAIANLDEIIQAADGLMVARGDLGIECPFEQLPIIQREAVRKCIKNKKPVIIATHMLESMIENPLPTRAEVTDVANAIYEKADCIMLSGETTTGKYPVESIRVMDRIARQIEGETEKGKLEDVILRTPKSLMLKNAVQLAQDLKKCGIVVYTRNGNLTRVLSSLRPAHCPIFAFTDSRILFKQLLMQWGVEPFMIEFDKDPEVTIRESFKRLKDSKHRWAKDGDWMVVVTNVIAGEKIIDSIQMRPVE</sequence>
<reference evidence="19 20" key="1">
    <citation type="submission" date="2023-10" db="EMBL/GenBank/DDBJ databases">
        <title>Rubellicoccus peritrichatus gen. nov., sp. nov., isolated from an algae of coral reef tank.</title>
        <authorList>
            <person name="Luo J."/>
        </authorList>
    </citation>
    <scope>NUCLEOTIDE SEQUENCE [LARGE SCALE GENOMIC DNA]</scope>
    <source>
        <strain evidence="19 20">CR14</strain>
    </source>
</reference>
<dbReference type="SUPFAM" id="SSF52935">
    <property type="entry name" value="PK C-terminal domain-like"/>
    <property type="match status" value="1"/>
</dbReference>
<dbReference type="Pfam" id="PF02887">
    <property type="entry name" value="PK_C"/>
    <property type="match status" value="1"/>
</dbReference>
<dbReference type="EMBL" id="CP136920">
    <property type="protein sequence ID" value="WOO39331.1"/>
    <property type="molecule type" value="Genomic_DNA"/>
</dbReference>
<dbReference type="Proteomes" id="UP001304300">
    <property type="component" value="Chromosome"/>
</dbReference>
<dbReference type="InterPro" id="IPR036918">
    <property type="entry name" value="Pyrv_Knase_C_sf"/>
</dbReference>
<comment type="pathway">
    <text evidence="3 16">Carbohydrate degradation; glycolysis; pyruvate from D-glyceraldehyde 3-phosphate: step 5/5.</text>
</comment>
<keyword evidence="14 19" id="KW-0670">Pyruvate</keyword>
<dbReference type="EC" id="2.7.1.40" evidence="5 15"/>
<dbReference type="InterPro" id="IPR001697">
    <property type="entry name" value="Pyr_Knase"/>
</dbReference>
<dbReference type="NCBIfam" id="TIGR01064">
    <property type="entry name" value="pyruv_kin"/>
    <property type="match status" value="1"/>
</dbReference>
<dbReference type="PANTHER" id="PTHR11817">
    <property type="entry name" value="PYRUVATE KINASE"/>
    <property type="match status" value="1"/>
</dbReference>
<dbReference type="GO" id="GO:0000287">
    <property type="term" value="F:magnesium ion binding"/>
    <property type="evidence" value="ECO:0007669"/>
    <property type="project" value="UniProtKB-UniRule"/>
</dbReference>
<organism evidence="19 20">
    <name type="scientific">Rubellicoccus peritrichatus</name>
    <dbReference type="NCBI Taxonomy" id="3080537"/>
    <lineage>
        <taxon>Bacteria</taxon>
        <taxon>Pseudomonadati</taxon>
        <taxon>Verrucomicrobiota</taxon>
        <taxon>Opitutia</taxon>
        <taxon>Puniceicoccales</taxon>
        <taxon>Cerasicoccaceae</taxon>
        <taxon>Rubellicoccus</taxon>
    </lineage>
</organism>
<evidence type="ECO:0000256" key="7">
    <source>
        <dbReference type="ARBA" id="ARBA00022679"/>
    </source>
</evidence>
<comment type="similarity">
    <text evidence="4 16">Belongs to the pyruvate kinase family.</text>
</comment>
<dbReference type="KEGG" id="puo:RZN69_11965"/>
<dbReference type="SUPFAM" id="SSF51621">
    <property type="entry name" value="Phosphoenolpyruvate/pyruvate domain"/>
    <property type="match status" value="1"/>
</dbReference>
<evidence type="ECO:0000256" key="2">
    <source>
        <dbReference type="ARBA" id="ARBA00001958"/>
    </source>
</evidence>
<accession>A0AAQ3QRF7</accession>
<keyword evidence="12 16" id="KW-0460">Magnesium</keyword>
<keyword evidence="11" id="KW-0067">ATP-binding</keyword>
<keyword evidence="7 16" id="KW-0808">Transferase</keyword>
<gene>
    <name evidence="19" type="primary">pyk</name>
    <name evidence="19" type="ORF">RZN69_11965</name>
</gene>
<keyword evidence="9" id="KW-0547">Nucleotide-binding</keyword>
<dbReference type="SUPFAM" id="SSF50800">
    <property type="entry name" value="PK beta-barrel domain-like"/>
    <property type="match status" value="1"/>
</dbReference>
<evidence type="ECO:0000256" key="10">
    <source>
        <dbReference type="ARBA" id="ARBA00022777"/>
    </source>
</evidence>
<evidence type="ECO:0000256" key="3">
    <source>
        <dbReference type="ARBA" id="ARBA00004997"/>
    </source>
</evidence>
<evidence type="ECO:0000256" key="4">
    <source>
        <dbReference type="ARBA" id="ARBA00008663"/>
    </source>
</evidence>
<dbReference type="Gene3D" id="2.40.33.10">
    <property type="entry name" value="PK beta-barrel domain-like"/>
    <property type="match status" value="1"/>
</dbReference>
<evidence type="ECO:0000313" key="20">
    <source>
        <dbReference type="Proteomes" id="UP001304300"/>
    </source>
</evidence>
<comment type="cofactor">
    <cofactor evidence="1">
        <name>Mg(2+)</name>
        <dbReference type="ChEBI" id="CHEBI:18420"/>
    </cofactor>
</comment>
<dbReference type="InterPro" id="IPR015793">
    <property type="entry name" value="Pyrv_Knase_brl"/>
</dbReference>
<comment type="cofactor">
    <cofactor evidence="2">
        <name>K(+)</name>
        <dbReference type="ChEBI" id="CHEBI:29103"/>
    </cofactor>
</comment>
<dbReference type="Pfam" id="PF00224">
    <property type="entry name" value="PK"/>
    <property type="match status" value="1"/>
</dbReference>
<keyword evidence="8" id="KW-0479">Metal-binding</keyword>
<dbReference type="RefSeq" id="WP_317831188.1">
    <property type="nucleotide sequence ID" value="NZ_CP136920.1"/>
</dbReference>
<evidence type="ECO:0000256" key="15">
    <source>
        <dbReference type="NCBIfam" id="TIGR01064"/>
    </source>
</evidence>
<dbReference type="NCBIfam" id="NF004491">
    <property type="entry name" value="PRK05826.1"/>
    <property type="match status" value="1"/>
</dbReference>
<dbReference type="GO" id="GO:0016301">
    <property type="term" value="F:kinase activity"/>
    <property type="evidence" value="ECO:0007669"/>
    <property type="project" value="UniProtKB-KW"/>
</dbReference>